<name>T1B5Y6_9ZZZZ</name>
<dbReference type="GO" id="GO:0016787">
    <property type="term" value="F:hydrolase activity"/>
    <property type="evidence" value="ECO:0007669"/>
    <property type="project" value="UniProtKB-KW"/>
</dbReference>
<reference evidence="8" key="1">
    <citation type="submission" date="2013-08" db="EMBL/GenBank/DDBJ databases">
        <authorList>
            <person name="Mendez C."/>
            <person name="Richter M."/>
            <person name="Ferrer M."/>
            <person name="Sanchez J."/>
        </authorList>
    </citation>
    <scope>NUCLEOTIDE SEQUENCE</scope>
</reference>
<evidence type="ECO:0000256" key="5">
    <source>
        <dbReference type="ARBA" id="ARBA00022842"/>
    </source>
</evidence>
<dbReference type="PANTHER" id="PTHR33653">
    <property type="entry name" value="RIBONUCLEASE VAPC2"/>
    <property type="match status" value="1"/>
</dbReference>
<evidence type="ECO:0000256" key="2">
    <source>
        <dbReference type="ARBA" id="ARBA00022722"/>
    </source>
</evidence>
<keyword evidence="4" id="KW-0378">Hydrolase</keyword>
<accession>T1B5Y6</accession>
<evidence type="ECO:0000313" key="8">
    <source>
        <dbReference type="EMBL" id="EQD63853.1"/>
    </source>
</evidence>
<evidence type="ECO:0000259" key="7">
    <source>
        <dbReference type="Pfam" id="PF01850"/>
    </source>
</evidence>
<feature type="domain" description="PIN" evidence="7">
    <location>
        <begin position="6"/>
        <end position="119"/>
    </location>
</feature>
<dbReference type="AlphaFoldDB" id="T1B5Y6"/>
<evidence type="ECO:0000256" key="3">
    <source>
        <dbReference type="ARBA" id="ARBA00022723"/>
    </source>
</evidence>
<proteinExistence type="inferred from homology"/>
<evidence type="ECO:0000256" key="4">
    <source>
        <dbReference type="ARBA" id="ARBA00022801"/>
    </source>
</evidence>
<evidence type="ECO:0000256" key="1">
    <source>
        <dbReference type="ARBA" id="ARBA00001946"/>
    </source>
</evidence>
<dbReference type="InterPro" id="IPR002716">
    <property type="entry name" value="PIN_dom"/>
</dbReference>
<dbReference type="InterPro" id="IPR050556">
    <property type="entry name" value="Type_II_TA_system_RNase"/>
</dbReference>
<organism evidence="8">
    <name type="scientific">mine drainage metagenome</name>
    <dbReference type="NCBI Taxonomy" id="410659"/>
    <lineage>
        <taxon>unclassified sequences</taxon>
        <taxon>metagenomes</taxon>
        <taxon>ecological metagenomes</taxon>
    </lineage>
</organism>
<dbReference type="SUPFAM" id="SSF88723">
    <property type="entry name" value="PIN domain-like"/>
    <property type="match status" value="1"/>
</dbReference>
<comment type="similarity">
    <text evidence="6">Belongs to the PINc/VapC protein family.</text>
</comment>
<dbReference type="InterPro" id="IPR029060">
    <property type="entry name" value="PIN-like_dom_sf"/>
</dbReference>
<reference evidence="8" key="2">
    <citation type="journal article" date="2014" name="ISME J.">
        <title>Microbial stratification in low pH oxic and suboxic macroscopic growths along an acid mine drainage.</title>
        <authorList>
            <person name="Mendez-Garcia C."/>
            <person name="Mesa V."/>
            <person name="Sprenger R.R."/>
            <person name="Richter M."/>
            <person name="Diez M.S."/>
            <person name="Solano J."/>
            <person name="Bargiela R."/>
            <person name="Golyshina O.V."/>
            <person name="Manteca A."/>
            <person name="Ramos J.L."/>
            <person name="Gallego J.R."/>
            <person name="Llorente I."/>
            <person name="Martins Dos Santos V.A."/>
            <person name="Jensen O.N."/>
            <person name="Pelaez A.I."/>
            <person name="Sanchez J."/>
            <person name="Ferrer M."/>
        </authorList>
    </citation>
    <scope>NUCLEOTIDE SEQUENCE</scope>
</reference>
<dbReference type="EMBL" id="AUZZ01001597">
    <property type="protein sequence ID" value="EQD63853.1"/>
    <property type="molecule type" value="Genomic_DNA"/>
</dbReference>
<comment type="cofactor">
    <cofactor evidence="1">
        <name>Mg(2+)</name>
        <dbReference type="ChEBI" id="CHEBI:18420"/>
    </cofactor>
</comment>
<keyword evidence="3" id="KW-0479">Metal-binding</keyword>
<dbReference type="Gene3D" id="3.40.50.1010">
    <property type="entry name" value="5'-nuclease"/>
    <property type="match status" value="1"/>
</dbReference>
<comment type="caution">
    <text evidence="8">The sequence shown here is derived from an EMBL/GenBank/DDBJ whole genome shotgun (WGS) entry which is preliminary data.</text>
</comment>
<gene>
    <name evidence="8" type="ORF">B2A_02320</name>
</gene>
<evidence type="ECO:0000256" key="6">
    <source>
        <dbReference type="ARBA" id="ARBA00038093"/>
    </source>
</evidence>
<sequence>MMDELVFDTSILVDHLRGVRNATALIEKVKEGLIVGHISILTEAELFAGRDSEDLNRRALLVELLSLFNKTDMNEVIARITGEFKRKYGISLADAIIAATAFILRSKLITQNMKDFTKIKEISVEKPY</sequence>
<protein>
    <submittedName>
        <fullName evidence="8">PIN domain protein</fullName>
    </submittedName>
</protein>
<dbReference type="GO" id="GO:0004518">
    <property type="term" value="F:nuclease activity"/>
    <property type="evidence" value="ECO:0007669"/>
    <property type="project" value="UniProtKB-KW"/>
</dbReference>
<dbReference type="GO" id="GO:0046872">
    <property type="term" value="F:metal ion binding"/>
    <property type="evidence" value="ECO:0007669"/>
    <property type="project" value="UniProtKB-KW"/>
</dbReference>
<keyword evidence="2" id="KW-0540">Nuclease</keyword>
<dbReference type="Pfam" id="PF01850">
    <property type="entry name" value="PIN"/>
    <property type="match status" value="1"/>
</dbReference>
<dbReference type="PANTHER" id="PTHR33653:SF1">
    <property type="entry name" value="RIBONUCLEASE VAPC2"/>
    <property type="match status" value="1"/>
</dbReference>
<keyword evidence="5" id="KW-0460">Magnesium</keyword>